<dbReference type="SMART" id="SM00132">
    <property type="entry name" value="LIM"/>
    <property type="match status" value="2"/>
</dbReference>
<evidence type="ECO:0000256" key="2">
    <source>
        <dbReference type="ARBA" id="ARBA00022737"/>
    </source>
</evidence>
<keyword evidence="2" id="KW-0677">Repeat</keyword>
<dbReference type="EMBL" id="ML178821">
    <property type="protein sequence ID" value="TFL02978.1"/>
    <property type="molecule type" value="Genomic_DNA"/>
</dbReference>
<dbReference type="SUPFAM" id="SSF57716">
    <property type="entry name" value="Glucocorticoid receptor-like (DNA-binding domain)"/>
    <property type="match status" value="2"/>
</dbReference>
<reference evidence="8 9" key="1">
    <citation type="journal article" date="2019" name="Nat. Ecol. Evol.">
        <title>Megaphylogeny resolves global patterns of mushroom evolution.</title>
        <authorList>
            <person name="Varga T."/>
            <person name="Krizsan K."/>
            <person name="Foldi C."/>
            <person name="Dima B."/>
            <person name="Sanchez-Garcia M."/>
            <person name="Sanchez-Ramirez S."/>
            <person name="Szollosi G.J."/>
            <person name="Szarkandi J.G."/>
            <person name="Papp V."/>
            <person name="Albert L."/>
            <person name="Andreopoulos W."/>
            <person name="Angelini C."/>
            <person name="Antonin V."/>
            <person name="Barry K.W."/>
            <person name="Bougher N.L."/>
            <person name="Buchanan P."/>
            <person name="Buyck B."/>
            <person name="Bense V."/>
            <person name="Catcheside P."/>
            <person name="Chovatia M."/>
            <person name="Cooper J."/>
            <person name="Damon W."/>
            <person name="Desjardin D."/>
            <person name="Finy P."/>
            <person name="Geml J."/>
            <person name="Haridas S."/>
            <person name="Hughes K."/>
            <person name="Justo A."/>
            <person name="Karasinski D."/>
            <person name="Kautmanova I."/>
            <person name="Kiss B."/>
            <person name="Kocsube S."/>
            <person name="Kotiranta H."/>
            <person name="LaButti K.M."/>
            <person name="Lechner B.E."/>
            <person name="Liimatainen K."/>
            <person name="Lipzen A."/>
            <person name="Lukacs Z."/>
            <person name="Mihaltcheva S."/>
            <person name="Morgado L.N."/>
            <person name="Niskanen T."/>
            <person name="Noordeloos M.E."/>
            <person name="Ohm R.A."/>
            <person name="Ortiz-Santana B."/>
            <person name="Ovrebo C."/>
            <person name="Racz N."/>
            <person name="Riley R."/>
            <person name="Savchenko A."/>
            <person name="Shiryaev A."/>
            <person name="Soop K."/>
            <person name="Spirin V."/>
            <person name="Szebenyi C."/>
            <person name="Tomsovsky M."/>
            <person name="Tulloss R.E."/>
            <person name="Uehling J."/>
            <person name="Grigoriev I.V."/>
            <person name="Vagvolgyi C."/>
            <person name="Papp T."/>
            <person name="Martin F.M."/>
            <person name="Miettinen O."/>
            <person name="Hibbett D.S."/>
            <person name="Nagy L.G."/>
        </authorList>
    </citation>
    <scope>NUCLEOTIDE SEQUENCE [LARGE SCALE GENOMIC DNA]</scope>
    <source>
        <strain evidence="8 9">CBS 309.79</strain>
    </source>
</reference>
<dbReference type="STRING" id="1884261.A0A5C3QNP2"/>
<feature type="domain" description="LIM zinc-binding" evidence="7">
    <location>
        <begin position="105"/>
        <end position="168"/>
    </location>
</feature>
<keyword evidence="4 5" id="KW-0440">LIM domain</keyword>
<protein>
    <recommendedName>
        <fullName evidence="7">LIM zinc-binding domain-containing protein</fullName>
    </recommendedName>
</protein>
<name>A0A5C3QNP2_9AGAR</name>
<dbReference type="PROSITE" id="PS00478">
    <property type="entry name" value="LIM_DOMAIN_1"/>
    <property type="match status" value="1"/>
</dbReference>
<evidence type="ECO:0000256" key="3">
    <source>
        <dbReference type="ARBA" id="ARBA00022833"/>
    </source>
</evidence>
<keyword evidence="9" id="KW-1185">Reference proteome</keyword>
<evidence type="ECO:0000256" key="5">
    <source>
        <dbReference type="PROSITE-ProRule" id="PRU00125"/>
    </source>
</evidence>
<evidence type="ECO:0000256" key="4">
    <source>
        <dbReference type="ARBA" id="ARBA00023038"/>
    </source>
</evidence>
<dbReference type="GO" id="GO:0003712">
    <property type="term" value="F:transcription coregulator activity"/>
    <property type="evidence" value="ECO:0007669"/>
    <property type="project" value="TreeGrafter"/>
</dbReference>
<dbReference type="PROSITE" id="PS50023">
    <property type="entry name" value="LIM_DOMAIN_2"/>
    <property type="match status" value="1"/>
</dbReference>
<organism evidence="8 9">
    <name type="scientific">Pterulicium gracile</name>
    <dbReference type="NCBI Taxonomy" id="1884261"/>
    <lineage>
        <taxon>Eukaryota</taxon>
        <taxon>Fungi</taxon>
        <taxon>Dikarya</taxon>
        <taxon>Basidiomycota</taxon>
        <taxon>Agaricomycotina</taxon>
        <taxon>Agaricomycetes</taxon>
        <taxon>Agaricomycetidae</taxon>
        <taxon>Agaricales</taxon>
        <taxon>Pleurotineae</taxon>
        <taxon>Pterulaceae</taxon>
        <taxon>Pterulicium</taxon>
    </lineage>
</organism>
<keyword evidence="1 5" id="KW-0479">Metal-binding</keyword>
<evidence type="ECO:0000313" key="9">
    <source>
        <dbReference type="Proteomes" id="UP000305067"/>
    </source>
</evidence>
<feature type="compositionally biased region" description="Basic and acidic residues" evidence="6">
    <location>
        <begin position="246"/>
        <end position="256"/>
    </location>
</feature>
<proteinExistence type="predicted"/>
<feature type="region of interest" description="Disordered" evidence="6">
    <location>
        <begin position="233"/>
        <end position="256"/>
    </location>
</feature>
<dbReference type="Pfam" id="PF00412">
    <property type="entry name" value="LIM"/>
    <property type="match status" value="1"/>
</dbReference>
<dbReference type="GO" id="GO:0005634">
    <property type="term" value="C:nucleus"/>
    <property type="evidence" value="ECO:0007669"/>
    <property type="project" value="TreeGrafter"/>
</dbReference>
<sequence length="291" mass="32129">MSDATALGRPKAQRSNTFAHASPTQSTVKLPMRSRTERESGLLARRAARAEEEVVDANATPVQRKKRVRVCLRCEKKIEDGKWVKAENGGAGILCVKCWKNMYLPKCRRCNLPIENQAVSSSDGQLKGKYHRGCFNCHTCQKPFPDKSFYVFEGRPLCGYHYHEANDSLCAAALCGKPIEGPCAISHAGDKYHPEHITCEYPLSPCGEMLKEYWEVDGRMLCERHCNYRAGGASGDSDYESSAEMHSGRREKKEKAAQKRVTRFIDLASVGAIGLGAGGAPAEGQSNEDIL</sequence>
<dbReference type="PANTHER" id="PTHR24205">
    <property type="entry name" value="FOUR AND A HALF LIM DOMAINS PROTEIN"/>
    <property type="match status" value="1"/>
</dbReference>
<dbReference type="CDD" id="cd08368">
    <property type="entry name" value="LIM"/>
    <property type="match status" value="1"/>
</dbReference>
<feature type="compositionally biased region" description="Polar residues" evidence="6">
    <location>
        <begin position="13"/>
        <end position="28"/>
    </location>
</feature>
<dbReference type="AlphaFoldDB" id="A0A5C3QNP2"/>
<dbReference type="GO" id="GO:0030695">
    <property type="term" value="F:GTPase regulator activity"/>
    <property type="evidence" value="ECO:0007669"/>
    <property type="project" value="UniProtKB-ARBA"/>
</dbReference>
<dbReference type="Gene3D" id="2.10.110.10">
    <property type="entry name" value="Cysteine Rich Protein"/>
    <property type="match status" value="2"/>
</dbReference>
<dbReference type="Proteomes" id="UP000305067">
    <property type="component" value="Unassembled WGS sequence"/>
</dbReference>
<dbReference type="PANTHER" id="PTHR24205:SF16">
    <property type="entry name" value="GH01042P-RELATED"/>
    <property type="match status" value="1"/>
</dbReference>
<evidence type="ECO:0000256" key="6">
    <source>
        <dbReference type="SAM" id="MobiDB-lite"/>
    </source>
</evidence>
<feature type="region of interest" description="Disordered" evidence="6">
    <location>
        <begin position="1"/>
        <end position="40"/>
    </location>
</feature>
<accession>A0A5C3QNP2</accession>
<evidence type="ECO:0000313" key="8">
    <source>
        <dbReference type="EMBL" id="TFL02978.1"/>
    </source>
</evidence>
<dbReference type="OrthoDB" id="1112565at2759"/>
<dbReference type="GO" id="GO:0046872">
    <property type="term" value="F:metal ion binding"/>
    <property type="evidence" value="ECO:0007669"/>
    <property type="project" value="UniProtKB-KW"/>
</dbReference>
<gene>
    <name evidence="8" type="ORF">BDV98DRAFT_504567</name>
</gene>
<keyword evidence="3 5" id="KW-0862">Zinc</keyword>
<evidence type="ECO:0000256" key="1">
    <source>
        <dbReference type="ARBA" id="ARBA00022723"/>
    </source>
</evidence>
<evidence type="ECO:0000259" key="7">
    <source>
        <dbReference type="PROSITE" id="PS50023"/>
    </source>
</evidence>
<dbReference type="InterPro" id="IPR001781">
    <property type="entry name" value="Znf_LIM"/>
</dbReference>